<dbReference type="Proteomes" id="UP000297031">
    <property type="component" value="Chromosome"/>
</dbReference>
<feature type="transmembrane region" description="Helical" evidence="2">
    <location>
        <begin position="12"/>
        <end position="29"/>
    </location>
</feature>
<evidence type="ECO:0000256" key="1">
    <source>
        <dbReference type="ARBA" id="ARBA00022729"/>
    </source>
</evidence>
<keyword evidence="2" id="KW-0812">Transmembrane</keyword>
<proteinExistence type="predicted"/>
<reference evidence="4 5" key="1">
    <citation type="submission" date="2019-02" db="EMBL/GenBank/DDBJ databases">
        <title>Isolation and identification of novel species under the genus Muribaculum.</title>
        <authorList>
            <person name="Miyake S."/>
            <person name="Ding Y."/>
            <person name="Low A."/>
            <person name="Soh M."/>
            <person name="Seedorf H."/>
        </authorList>
    </citation>
    <scope>NUCLEOTIDE SEQUENCE [LARGE SCALE GENOMIC DNA]</scope>
    <source>
        <strain evidence="4 5">TLL-A4</strain>
    </source>
</reference>
<dbReference type="OrthoDB" id="1099384at2"/>
<organism evidence="4 5">
    <name type="scientific">Muribaculum gordoncarteri</name>
    <dbReference type="NCBI Taxonomy" id="2530390"/>
    <lineage>
        <taxon>Bacteria</taxon>
        <taxon>Pseudomonadati</taxon>
        <taxon>Bacteroidota</taxon>
        <taxon>Bacteroidia</taxon>
        <taxon>Bacteroidales</taxon>
        <taxon>Muribaculaceae</taxon>
        <taxon>Muribaculum</taxon>
    </lineage>
</organism>
<dbReference type="SUPFAM" id="SSF53850">
    <property type="entry name" value="Periplasmic binding protein-like II"/>
    <property type="match status" value="1"/>
</dbReference>
<name>A0A4V1D1I9_9BACT</name>
<evidence type="ECO:0000313" key="5">
    <source>
        <dbReference type="Proteomes" id="UP000297031"/>
    </source>
</evidence>
<dbReference type="RefSeq" id="WP_136410097.1">
    <property type="nucleotide sequence ID" value="NZ_CP039393.1"/>
</dbReference>
<dbReference type="Gene3D" id="3.40.190.10">
    <property type="entry name" value="Periplasmic binding protein-like II"/>
    <property type="match status" value="2"/>
</dbReference>
<protein>
    <submittedName>
        <fullName evidence="4">Transporter substrate-binding domain-containing protein</fullName>
    </submittedName>
</protein>
<evidence type="ECO:0000259" key="3">
    <source>
        <dbReference type="SMART" id="SM00062"/>
    </source>
</evidence>
<keyword evidence="1" id="KW-0732">Signal</keyword>
<evidence type="ECO:0000256" key="2">
    <source>
        <dbReference type="SAM" id="Phobius"/>
    </source>
</evidence>
<dbReference type="SMART" id="SM00062">
    <property type="entry name" value="PBPb"/>
    <property type="match status" value="1"/>
</dbReference>
<keyword evidence="2" id="KW-1133">Transmembrane helix</keyword>
<dbReference type="PANTHER" id="PTHR35936">
    <property type="entry name" value="MEMBRANE-BOUND LYTIC MUREIN TRANSGLYCOSYLASE F"/>
    <property type="match status" value="1"/>
</dbReference>
<dbReference type="KEGG" id="mgod:E7746_05385"/>
<gene>
    <name evidence="4" type="ORF">E7746_05385</name>
</gene>
<accession>A0A4V1D1I9</accession>
<keyword evidence="2" id="KW-0472">Membrane</keyword>
<dbReference type="Pfam" id="PF00497">
    <property type="entry name" value="SBP_bac_3"/>
    <property type="match status" value="1"/>
</dbReference>
<dbReference type="InterPro" id="IPR001638">
    <property type="entry name" value="Solute-binding_3/MltF_N"/>
</dbReference>
<dbReference type="PANTHER" id="PTHR35936:SF19">
    <property type="entry name" value="AMINO-ACID-BINDING PROTEIN YXEM-RELATED"/>
    <property type="match status" value="1"/>
</dbReference>
<evidence type="ECO:0000313" key="4">
    <source>
        <dbReference type="EMBL" id="QCD35367.1"/>
    </source>
</evidence>
<dbReference type="AlphaFoldDB" id="A0A4V1D1I9"/>
<keyword evidence="5" id="KW-1185">Reference proteome</keyword>
<dbReference type="CDD" id="cd01009">
    <property type="entry name" value="PBP2_YfhD_N"/>
    <property type="match status" value="1"/>
</dbReference>
<sequence>MGPIKPASRGHVVLYLILLIVIVGLFYSLRKCNRSYLSDELRPSGGDTLDVAIEYSPISFYTIEDTLGGFNYDLMRMIAERHGLKLKFHPVVTLSKALQYIENDTYDILAADIPLTAEFKERYAFLEPVLLDKQVLVQLRDSSGNARVNNQLDLAGDTVWIVDGSSIESRIINLGHEIGDTIYVEHEKLYGPEQLFLMTALGEIKQAVINERVAEAMAKDYPDVDISTDISFTQFQSWIVSNKRPEMRDSIDKWIKEIKFTPEYKELENRYLK</sequence>
<feature type="domain" description="Solute-binding protein family 3/N-terminal" evidence="3">
    <location>
        <begin position="48"/>
        <end position="273"/>
    </location>
</feature>
<dbReference type="EMBL" id="CP039393">
    <property type="protein sequence ID" value="QCD35367.1"/>
    <property type="molecule type" value="Genomic_DNA"/>
</dbReference>